<dbReference type="PRINTS" id="PR00930">
    <property type="entry name" value="HIGHMOBLTYIY"/>
</dbReference>
<name>A0A6C0C547_9ZZZZ</name>
<dbReference type="SMART" id="SM00384">
    <property type="entry name" value="AT_hook"/>
    <property type="match status" value="3"/>
</dbReference>
<accession>A0A6C0C547</accession>
<dbReference type="GO" id="GO:0006355">
    <property type="term" value="P:regulation of DNA-templated transcription"/>
    <property type="evidence" value="ECO:0007669"/>
    <property type="project" value="InterPro"/>
</dbReference>
<feature type="compositionally biased region" description="Basic residues" evidence="3">
    <location>
        <begin position="74"/>
        <end position="88"/>
    </location>
</feature>
<dbReference type="GO" id="GO:0000785">
    <property type="term" value="C:chromatin"/>
    <property type="evidence" value="ECO:0007669"/>
    <property type="project" value="InterPro"/>
</dbReference>
<organism evidence="4">
    <name type="scientific">viral metagenome</name>
    <dbReference type="NCBI Taxonomy" id="1070528"/>
    <lineage>
        <taxon>unclassified sequences</taxon>
        <taxon>metagenomes</taxon>
        <taxon>organismal metagenomes</taxon>
    </lineage>
</organism>
<dbReference type="PRINTS" id="PR00929">
    <property type="entry name" value="ATHOOK"/>
</dbReference>
<keyword evidence="1" id="KW-0677">Repeat</keyword>
<feature type="compositionally biased region" description="Basic and acidic residues" evidence="3">
    <location>
        <begin position="89"/>
        <end position="99"/>
    </location>
</feature>
<dbReference type="GO" id="GO:0003677">
    <property type="term" value="F:DNA binding"/>
    <property type="evidence" value="ECO:0007669"/>
    <property type="project" value="UniProtKB-KW"/>
</dbReference>
<sequence>MATIYQCQAAAKELVSKFGNDGVISEEDITKIIQEYCVVPVESSEKKKRGRPAGSKNKKKKKDEKELVEEVVEKKKRGRPAGSKNKKKGEKELVEEVVEKKKRGRPAGSKNKKTIALDNFIDGIHVEKVEEPKREQAATLIQKYARRFIVEYQSLLLLHTKN</sequence>
<feature type="compositionally biased region" description="Basic residues" evidence="3">
    <location>
        <begin position="100"/>
        <end position="112"/>
    </location>
</feature>
<evidence type="ECO:0000256" key="3">
    <source>
        <dbReference type="SAM" id="MobiDB-lite"/>
    </source>
</evidence>
<dbReference type="GO" id="GO:0005634">
    <property type="term" value="C:nucleus"/>
    <property type="evidence" value="ECO:0007669"/>
    <property type="project" value="InterPro"/>
</dbReference>
<dbReference type="EMBL" id="MN739348">
    <property type="protein sequence ID" value="QHS99825.1"/>
    <property type="molecule type" value="Genomic_DNA"/>
</dbReference>
<reference evidence="4" key="1">
    <citation type="journal article" date="2020" name="Nature">
        <title>Giant virus diversity and host interactions through global metagenomics.</title>
        <authorList>
            <person name="Schulz F."/>
            <person name="Roux S."/>
            <person name="Paez-Espino D."/>
            <person name="Jungbluth S."/>
            <person name="Walsh D.A."/>
            <person name="Denef V.J."/>
            <person name="McMahon K.D."/>
            <person name="Konstantinidis K.T."/>
            <person name="Eloe-Fadrosh E.A."/>
            <person name="Kyrpides N.C."/>
            <person name="Woyke T."/>
        </authorList>
    </citation>
    <scope>NUCLEOTIDE SEQUENCE</scope>
    <source>
        <strain evidence="4">GVMAG-M-3300020187-37</strain>
    </source>
</reference>
<keyword evidence="2" id="KW-0238">DNA-binding</keyword>
<protein>
    <submittedName>
        <fullName evidence="4">Uncharacterized protein</fullName>
    </submittedName>
</protein>
<evidence type="ECO:0000256" key="1">
    <source>
        <dbReference type="ARBA" id="ARBA00022737"/>
    </source>
</evidence>
<dbReference type="InterPro" id="IPR017956">
    <property type="entry name" value="AT_hook_DNA-bd_motif"/>
</dbReference>
<dbReference type="AlphaFoldDB" id="A0A6C0C547"/>
<evidence type="ECO:0000313" key="4">
    <source>
        <dbReference type="EMBL" id="QHS99825.1"/>
    </source>
</evidence>
<evidence type="ECO:0000256" key="2">
    <source>
        <dbReference type="ARBA" id="ARBA00023125"/>
    </source>
</evidence>
<feature type="compositionally biased region" description="Basic residues" evidence="3">
    <location>
        <begin position="46"/>
        <end position="62"/>
    </location>
</feature>
<dbReference type="InterPro" id="IPR000116">
    <property type="entry name" value="HMGA"/>
</dbReference>
<feature type="region of interest" description="Disordered" evidence="3">
    <location>
        <begin position="42"/>
        <end position="112"/>
    </location>
</feature>
<proteinExistence type="predicted"/>